<keyword evidence="2" id="KW-0732">Signal</keyword>
<name>A0A6I6CC16_9MOLU</name>
<feature type="region of interest" description="Disordered" evidence="1">
    <location>
        <begin position="22"/>
        <end position="77"/>
    </location>
</feature>
<keyword evidence="4" id="KW-1185">Reference proteome</keyword>
<gene>
    <name evidence="3" type="ORF">STABA_v1c02760</name>
</gene>
<evidence type="ECO:0000313" key="3">
    <source>
        <dbReference type="EMBL" id="QGS51642.1"/>
    </source>
</evidence>
<reference evidence="3 4" key="1">
    <citation type="submission" date="2019-11" db="EMBL/GenBank/DDBJ databases">
        <title>Complete genome sequence of Spiroplasma tabanidicola TAUS-1 (DSM 22603).</title>
        <authorList>
            <person name="Huang C.-T."/>
            <person name="Lin Y.-C."/>
            <person name="Kuo C.-H."/>
        </authorList>
    </citation>
    <scope>NUCLEOTIDE SEQUENCE [LARGE SCALE GENOMIC DNA]</scope>
    <source>
        <strain evidence="3 4">TAUS-1</strain>
    </source>
</reference>
<dbReference type="AlphaFoldDB" id="A0A6I6CC16"/>
<feature type="chain" id="PRO_5026100634" evidence="2">
    <location>
        <begin position="20"/>
        <end position="1244"/>
    </location>
</feature>
<protein>
    <submittedName>
        <fullName evidence="3">Uncharacterized protein</fullName>
    </submittedName>
</protein>
<dbReference type="EMBL" id="CP046276">
    <property type="protein sequence ID" value="QGS51642.1"/>
    <property type="molecule type" value="Genomic_DNA"/>
</dbReference>
<proteinExistence type="predicted"/>
<feature type="signal peptide" evidence="2">
    <location>
        <begin position="1"/>
        <end position="19"/>
    </location>
</feature>
<dbReference type="OrthoDB" id="9792792at2"/>
<evidence type="ECO:0000256" key="2">
    <source>
        <dbReference type="SAM" id="SignalP"/>
    </source>
</evidence>
<dbReference type="RefSeq" id="WP_156005813.1">
    <property type="nucleotide sequence ID" value="NZ_CP046276.1"/>
</dbReference>
<accession>A0A6I6CC16</accession>
<dbReference type="Proteomes" id="UP000424468">
    <property type="component" value="Chromosome"/>
</dbReference>
<feature type="compositionally biased region" description="Low complexity" evidence="1">
    <location>
        <begin position="33"/>
        <end position="52"/>
    </location>
</feature>
<evidence type="ECO:0000256" key="1">
    <source>
        <dbReference type="SAM" id="MobiDB-lite"/>
    </source>
</evidence>
<dbReference type="KEGG" id="stab:STABA_v1c02760"/>
<sequence length="1244" mass="140295">MKNLLALLSSMIIATSSLSTITNSSVSRKPSDHNNSNLDNNGGNSDEGGQSNTLPNEDPSTPETPVQPEEPSVPADTRRELEEVIVNHKFENLKAYSEDDLRNELFNRYSELKGEVTFSQYKYDENEFSGSLLVSSNENSEKYKGNVTIHFSVYHYAKTDFQLEKKHVELRIGEQKNILVKNFNQLVAPENYPQAEKYDSNYLEVSFDKEVQSVVIKAKDVKEPPKDNALEVTLISADGRENSKQKISVTLWAKKVDFQLCENSINLKADRNSSKIVNISNFDDLYDSSNIPYKVEVDDNGKNYISASLTAENNGILISSINGYTSDKLKVTVIAKEHSEIIEVTLDCPAVKAVLEHKSVDMNIKEETYIKISNYDELYVQDNMPDKISVSDTNILKAELDINKKAIKITAFNKPVVNAWVKVWSNNFLNEPQTINVNINTLDVNFELENHDLSLVYNQKTSINVKNINDLYDADKNLPKQFEYNHDLLSVEFNEVTKQIDIIAKSNEATNQVIKVSSKIGHFENINYSITAPKADFRLKTHDAKLQYNSEVRIQVENINELYGAEKNLPSEFSGYDKDAINVSYDNVKNEVVIVAKQKEVASGTILVKSKTGHSEEISYSVSIPNVDFKLEAKEINLKYNEKTTLKVTNINDLYGASKNLPTKFSGYDTSAIDVSYDSKNNQVVIVSKQKEVANGQIIIESESGARKEVKFTVSIPNVDFKLEKTNVVLQAKTKTTIDVTNVNELYDAYKNLPTEFSGYDTNAVSVRYNRKNAQIVIEAKSKEVTNGIITVRSKEGNVETITYSITIPKVDFKLDTTSINLEVYKSTRIKVTNVNDLYDSDKNLPTEFSGYNKDAIDVSYDRSVNEIVIVAKDQSVNNGSITVRSKNGSVQSITYSITIPQVDFKLGSVSQMNAGDTQEIDVTNGSSLVHSDNYPSVFEFSKNGVVSASYDSVRHKIIVKSLSKDIFCRTLEMTIKSKNGRVSKTVKFDVIKQFDLSTLNGDLGKFDKFDATAMKNKFYELNKNIGFNKDIFDGLEIYEQGKDSAKIRAQSDLAKKWFKNSLDISYKIPPEPLVYNMNDSYDAKWTKDSSTVGSIKRIEDYGGVSFFKSLGKQVSSIKQEYTKMKLTFTVEAKWSKPYKGSVNWDDSNSHYESSEKYELELPIENLNNGNKTQIFKIEKSYTESNGIKDVAIFTIYITLNVTGGRINGIIYQDISTERLHAEGNYDWFSAKYKTSFDLVTFKN</sequence>
<feature type="compositionally biased region" description="Polar residues" evidence="1">
    <location>
        <begin position="53"/>
        <end position="64"/>
    </location>
</feature>
<evidence type="ECO:0000313" key="4">
    <source>
        <dbReference type="Proteomes" id="UP000424468"/>
    </source>
</evidence>
<organism evidence="3 4">
    <name type="scientific">Spiroplasma tabanidicola</name>
    <dbReference type="NCBI Taxonomy" id="324079"/>
    <lineage>
        <taxon>Bacteria</taxon>
        <taxon>Bacillati</taxon>
        <taxon>Mycoplasmatota</taxon>
        <taxon>Mollicutes</taxon>
        <taxon>Entomoplasmatales</taxon>
        <taxon>Spiroplasmataceae</taxon>
        <taxon>Spiroplasma</taxon>
    </lineage>
</organism>